<proteinExistence type="inferred from homology"/>
<dbReference type="NCBIfam" id="TIGR00486">
    <property type="entry name" value="YbgI_SA1388"/>
    <property type="match status" value="1"/>
</dbReference>
<dbReference type="OrthoDB" id="9800881at2"/>
<dbReference type="STRING" id="1328313.DS2_01515"/>
<dbReference type="PANTHER" id="PTHR13799:SF14">
    <property type="entry name" value="GTP CYCLOHYDROLASE 1 TYPE 2 HOMOLOG"/>
    <property type="match status" value="1"/>
</dbReference>
<dbReference type="SUPFAM" id="SSF102705">
    <property type="entry name" value="NIF3 (NGG1p interacting factor 3)-like"/>
    <property type="match status" value="1"/>
</dbReference>
<dbReference type="GO" id="GO:0046872">
    <property type="term" value="F:metal ion binding"/>
    <property type="evidence" value="ECO:0007669"/>
    <property type="project" value="UniProtKB-KW"/>
</dbReference>
<evidence type="ECO:0000256" key="4">
    <source>
        <dbReference type="PIRSR" id="PIRSR602678-1"/>
    </source>
</evidence>
<evidence type="ECO:0000256" key="3">
    <source>
        <dbReference type="ARBA" id="ARBA00022723"/>
    </source>
</evidence>
<reference evidence="5 6" key="1">
    <citation type="journal article" date="2014" name="Genome Announc.">
        <title>Draft Genome Sequence of the Agar-Degrading Bacterium Catenovulum sp. Strain DS-2, Isolated from Intestines of Haliotis diversicolor.</title>
        <authorList>
            <person name="Shan D."/>
            <person name="Li X."/>
            <person name="Gu Z."/>
            <person name="Wei G."/>
            <person name="Gao Z."/>
            <person name="Shao Z."/>
        </authorList>
    </citation>
    <scope>NUCLEOTIDE SEQUENCE [LARGE SCALE GENOMIC DNA]</scope>
    <source>
        <strain evidence="5 6">DS-2</strain>
    </source>
</reference>
<dbReference type="EMBL" id="ARZY01000001">
    <property type="protein sequence ID" value="EWH12358.1"/>
    <property type="molecule type" value="Genomic_DNA"/>
</dbReference>
<evidence type="ECO:0000313" key="5">
    <source>
        <dbReference type="EMBL" id="EWH12358.1"/>
    </source>
</evidence>
<dbReference type="InterPro" id="IPR036069">
    <property type="entry name" value="DUF34/NIF3_sf"/>
</dbReference>
<gene>
    <name evidence="5" type="ORF">DS2_01515</name>
</gene>
<comment type="caution">
    <text evidence="5">The sequence shown here is derived from an EMBL/GenBank/DDBJ whole genome shotgun (WGS) entry which is preliminary data.</text>
</comment>
<evidence type="ECO:0000256" key="2">
    <source>
        <dbReference type="ARBA" id="ARBA00022112"/>
    </source>
</evidence>
<keyword evidence="6" id="KW-1185">Reference proteome</keyword>
<evidence type="ECO:0000313" key="6">
    <source>
        <dbReference type="Proteomes" id="UP000019276"/>
    </source>
</evidence>
<feature type="binding site" evidence="4">
    <location>
        <position position="219"/>
    </location>
    <ligand>
        <name>a divalent metal cation</name>
        <dbReference type="ChEBI" id="CHEBI:60240"/>
        <label>1</label>
    </ligand>
</feature>
<feature type="binding site" evidence="4">
    <location>
        <position position="64"/>
    </location>
    <ligand>
        <name>a divalent metal cation</name>
        <dbReference type="ChEBI" id="CHEBI:60240"/>
        <label>2</label>
    </ligand>
</feature>
<dbReference type="RefSeq" id="WP_035012818.1">
    <property type="nucleotide sequence ID" value="NZ_ARZY01000001.1"/>
</dbReference>
<dbReference type="PATRIC" id="fig|1328313.3.peg.315"/>
<sequence length="251" mass="27465">MQTQQLEHLINSWLKPELITDYCPNGLQVDCNKPINKVVTGVSATQALIDAAIEANADAILVHHGYFWKNETPTLVGMKYQRIQKLIKHNISLFAYHLPLDVHPEVGNNVQLAQLFNLNSISAIDGIKPQGVLMQAQTDKAIDLKTFAHVVEQSLQRKPLVVSGGDFLINKVAICTGGGQSFIEQAANAGADLFITGEVSEQTVHIAAEMGIHFIAAGHHATERYGIKALGEHLAQQTDIDVEFIDIYNPA</sequence>
<name>W7QXA0_9ALTE</name>
<dbReference type="PANTHER" id="PTHR13799">
    <property type="entry name" value="NGG1 INTERACTING FACTOR 3"/>
    <property type="match status" value="1"/>
</dbReference>
<feature type="binding site" evidence="4">
    <location>
        <position position="101"/>
    </location>
    <ligand>
        <name>a divalent metal cation</name>
        <dbReference type="ChEBI" id="CHEBI:60240"/>
        <label>1</label>
    </ligand>
</feature>
<protein>
    <recommendedName>
        <fullName evidence="2">GTP cyclohydrolase 1 type 2 homolog</fullName>
    </recommendedName>
</protein>
<dbReference type="Proteomes" id="UP000019276">
    <property type="component" value="Unassembled WGS sequence"/>
</dbReference>
<evidence type="ECO:0000256" key="1">
    <source>
        <dbReference type="ARBA" id="ARBA00006964"/>
    </source>
</evidence>
<dbReference type="GO" id="GO:0005737">
    <property type="term" value="C:cytoplasm"/>
    <property type="evidence" value="ECO:0007669"/>
    <property type="project" value="TreeGrafter"/>
</dbReference>
<feature type="binding site" evidence="4">
    <location>
        <position position="223"/>
    </location>
    <ligand>
        <name>a divalent metal cation</name>
        <dbReference type="ChEBI" id="CHEBI:60240"/>
        <label>1</label>
    </ligand>
</feature>
<dbReference type="InterPro" id="IPR002678">
    <property type="entry name" value="DUF34/NIF3"/>
</dbReference>
<dbReference type="Pfam" id="PF01784">
    <property type="entry name" value="DUF34_NIF3"/>
    <property type="match status" value="1"/>
</dbReference>
<dbReference type="FunFam" id="3.40.1390.30:FF:000002">
    <property type="entry name" value="Nif3-like dinuclear metal center protein"/>
    <property type="match status" value="1"/>
</dbReference>
<organism evidence="5 6">
    <name type="scientific">Catenovulum agarivorans DS-2</name>
    <dbReference type="NCBI Taxonomy" id="1328313"/>
    <lineage>
        <taxon>Bacteria</taxon>
        <taxon>Pseudomonadati</taxon>
        <taxon>Pseudomonadota</taxon>
        <taxon>Gammaproteobacteria</taxon>
        <taxon>Alteromonadales</taxon>
        <taxon>Alteromonadaceae</taxon>
        <taxon>Catenovulum</taxon>
    </lineage>
</organism>
<feature type="binding site" evidence="4">
    <location>
        <position position="63"/>
    </location>
    <ligand>
        <name>a divalent metal cation</name>
        <dbReference type="ChEBI" id="CHEBI:60240"/>
        <label>1</label>
    </ligand>
</feature>
<dbReference type="Gene3D" id="3.40.1390.30">
    <property type="entry name" value="NIF3 (NGG1p interacting factor 3)-like"/>
    <property type="match status" value="2"/>
</dbReference>
<dbReference type="AlphaFoldDB" id="W7QXA0"/>
<accession>W7QXA0</accession>
<comment type="similarity">
    <text evidence="1">Belongs to the GTP cyclohydrolase I type 2/NIF3 family.</text>
</comment>
<keyword evidence="3 4" id="KW-0479">Metal-binding</keyword>
<dbReference type="eggNOG" id="COG0327">
    <property type="taxonomic scope" value="Bacteria"/>
</dbReference>